<reference evidence="2" key="2">
    <citation type="submission" date="2005-04" db="EMBL/GenBank/DDBJ databases">
        <authorList>
            <person name="Buell C.R."/>
            <person name="Wing R.A."/>
            <person name="McCombie W.A."/>
            <person name="Ouyang S."/>
        </authorList>
    </citation>
    <scope>NUCLEOTIDE SEQUENCE</scope>
</reference>
<accession>Q2QLJ3</accession>
<dbReference type="AlphaFoldDB" id="Q2QLJ3"/>
<reference evidence="2" key="3">
    <citation type="submission" date="2006-01" db="EMBL/GenBank/DDBJ databases">
        <authorList>
            <person name="Buell R."/>
        </authorList>
    </citation>
    <scope>NUCLEOTIDE SEQUENCE</scope>
</reference>
<protein>
    <submittedName>
        <fullName evidence="2">Uncharacterized protein</fullName>
    </submittedName>
</protein>
<sequence length="305" mass="31389">MATAKAGACDAGRRRLKAAGMAMVAGMEPAASAKVVVVVPCGLVVATARCPAAAAVSPRSAPLGRIWRVAGGSWRRLCGDDGDGVATAAAAVGDGDRTAAAVVAVGGCGVGWRWRRMLVKGDGTTAVCGCGGWRRWQRRRRPFMEAVVTSAAGKESAARQGWRRRGGWALGSSGCGDGDRVCGHWRHGGLKRLAERVGDDYIWPARYRLVEGSETGLAQRSAADDSGGRLGARGAGGGDGGRLGAGGAADGGRPDWREARPVEEAGLAQSGAAGGRGGDLGVRSCCRWVWRGLRRTKTGRRGTLV</sequence>
<organism evidence="2">
    <name type="scientific">Oryza sativa subsp. japonica</name>
    <name type="common">Rice</name>
    <dbReference type="NCBI Taxonomy" id="39947"/>
    <lineage>
        <taxon>Eukaryota</taxon>
        <taxon>Viridiplantae</taxon>
        <taxon>Streptophyta</taxon>
        <taxon>Embryophyta</taxon>
        <taxon>Tracheophyta</taxon>
        <taxon>Spermatophyta</taxon>
        <taxon>Magnoliopsida</taxon>
        <taxon>Liliopsida</taxon>
        <taxon>Poales</taxon>
        <taxon>Poaceae</taxon>
        <taxon>BOP clade</taxon>
        <taxon>Oryzoideae</taxon>
        <taxon>Oryzeae</taxon>
        <taxon>Oryzinae</taxon>
        <taxon>Oryza</taxon>
        <taxon>Oryza sativa</taxon>
    </lineage>
</organism>
<evidence type="ECO:0000256" key="1">
    <source>
        <dbReference type="SAM" id="MobiDB-lite"/>
    </source>
</evidence>
<feature type="compositionally biased region" description="Gly residues" evidence="1">
    <location>
        <begin position="228"/>
        <end position="250"/>
    </location>
</feature>
<gene>
    <name evidence="2" type="ordered locus">LOC_Os12g44280</name>
</gene>
<name>Q2QLJ3_ORYSJ</name>
<evidence type="ECO:0000313" key="2">
    <source>
        <dbReference type="EMBL" id="ABA99620.1"/>
    </source>
</evidence>
<proteinExistence type="predicted"/>
<dbReference type="EMBL" id="DP000011">
    <property type="protein sequence ID" value="ABA99620.1"/>
    <property type="molecule type" value="Genomic_DNA"/>
</dbReference>
<feature type="region of interest" description="Disordered" evidence="1">
    <location>
        <begin position="218"/>
        <end position="256"/>
    </location>
</feature>
<reference evidence="2" key="1">
    <citation type="journal article" date="2005" name="BMC Biol.">
        <title>The sequence of rice chromosomes 11 and 12, rich in disease resistance genes and recent gene duplications.</title>
        <authorList>
            <consortium name="The rice chromosomes 11 and 12 sequencing consortia"/>
        </authorList>
    </citation>
    <scope>NUCLEOTIDE SEQUENCE [LARGE SCALE GENOMIC DNA]</scope>
</reference>